<proteinExistence type="predicted"/>
<gene>
    <name evidence="1" type="ORF">GIB67_029709</name>
</gene>
<reference evidence="1 2" key="1">
    <citation type="journal article" date="2020" name="IScience">
        <title>Genome Sequencing of the Endangered Kingdonia uniflora (Circaeasteraceae, Ranunculales) Reveals Potential Mechanisms of Evolutionary Specialization.</title>
        <authorList>
            <person name="Sun Y."/>
            <person name="Deng T."/>
            <person name="Zhang A."/>
            <person name="Moore M.J."/>
            <person name="Landis J.B."/>
            <person name="Lin N."/>
            <person name="Zhang H."/>
            <person name="Zhang X."/>
            <person name="Huang J."/>
            <person name="Zhang X."/>
            <person name="Sun H."/>
            <person name="Wang H."/>
        </authorList>
    </citation>
    <scope>NUCLEOTIDE SEQUENCE [LARGE SCALE GENOMIC DNA]</scope>
    <source>
        <strain evidence="1">TB1705</strain>
        <tissue evidence="1">Leaf</tissue>
    </source>
</reference>
<dbReference type="AlphaFoldDB" id="A0A7J7LLX4"/>
<evidence type="ECO:0000313" key="1">
    <source>
        <dbReference type="EMBL" id="KAF6143540.1"/>
    </source>
</evidence>
<accession>A0A7J7LLX4</accession>
<organism evidence="1 2">
    <name type="scientific">Kingdonia uniflora</name>
    <dbReference type="NCBI Taxonomy" id="39325"/>
    <lineage>
        <taxon>Eukaryota</taxon>
        <taxon>Viridiplantae</taxon>
        <taxon>Streptophyta</taxon>
        <taxon>Embryophyta</taxon>
        <taxon>Tracheophyta</taxon>
        <taxon>Spermatophyta</taxon>
        <taxon>Magnoliopsida</taxon>
        <taxon>Ranunculales</taxon>
        <taxon>Circaeasteraceae</taxon>
        <taxon>Kingdonia</taxon>
    </lineage>
</organism>
<sequence>MEVESSPSPNLISSRLIFTIFAFSISLCHHGHPNFRLGKLIGLGSRGKCCF</sequence>
<evidence type="ECO:0000313" key="2">
    <source>
        <dbReference type="Proteomes" id="UP000541444"/>
    </source>
</evidence>
<name>A0A7J7LLX4_9MAGN</name>
<keyword evidence="2" id="KW-1185">Reference proteome</keyword>
<dbReference type="EMBL" id="JACGCM010002205">
    <property type="protein sequence ID" value="KAF6143540.1"/>
    <property type="molecule type" value="Genomic_DNA"/>
</dbReference>
<protein>
    <submittedName>
        <fullName evidence="1">Uncharacterized protein</fullName>
    </submittedName>
</protein>
<dbReference type="Proteomes" id="UP000541444">
    <property type="component" value="Unassembled WGS sequence"/>
</dbReference>
<comment type="caution">
    <text evidence="1">The sequence shown here is derived from an EMBL/GenBank/DDBJ whole genome shotgun (WGS) entry which is preliminary data.</text>
</comment>